<dbReference type="HAMAP" id="MF_01031">
    <property type="entry name" value="LeuD_type1"/>
    <property type="match status" value="1"/>
</dbReference>
<dbReference type="EMBL" id="CP059319">
    <property type="protein sequence ID" value="QTH20921.1"/>
    <property type="molecule type" value="Genomic_DNA"/>
</dbReference>
<evidence type="ECO:0000256" key="9">
    <source>
        <dbReference type="ARBA" id="ARBA00023304"/>
    </source>
</evidence>
<name>A0A975D2C2_9SPHN</name>
<dbReference type="InterPro" id="IPR004431">
    <property type="entry name" value="3-IsopropMal_deHydase_ssu"/>
</dbReference>
<evidence type="ECO:0000256" key="2">
    <source>
        <dbReference type="ARBA" id="ARBA00002695"/>
    </source>
</evidence>
<proteinExistence type="inferred from homology"/>
<evidence type="ECO:0000256" key="1">
    <source>
        <dbReference type="ARBA" id="ARBA00000491"/>
    </source>
</evidence>
<gene>
    <name evidence="10 12" type="primary">leuD</name>
    <name evidence="12" type="ORF">HRJ34_21780</name>
</gene>
<evidence type="ECO:0000256" key="8">
    <source>
        <dbReference type="ARBA" id="ARBA00023239"/>
    </source>
</evidence>
<dbReference type="EC" id="4.2.1.33" evidence="10"/>
<feature type="domain" description="Aconitase A/isopropylmalate dehydratase small subunit swivel" evidence="11">
    <location>
        <begin position="1"/>
        <end position="117"/>
    </location>
</feature>
<dbReference type="GO" id="GO:0009098">
    <property type="term" value="P:L-leucine biosynthetic process"/>
    <property type="evidence" value="ECO:0007669"/>
    <property type="project" value="UniProtKB-UniRule"/>
</dbReference>
<dbReference type="SUPFAM" id="SSF52016">
    <property type="entry name" value="LeuD/IlvD-like"/>
    <property type="match status" value="1"/>
</dbReference>
<dbReference type="Pfam" id="PF00694">
    <property type="entry name" value="Aconitase_C"/>
    <property type="match status" value="1"/>
</dbReference>
<dbReference type="PANTHER" id="PTHR43345:SF5">
    <property type="entry name" value="3-ISOPROPYLMALATE DEHYDRATASE SMALL SUBUNIT"/>
    <property type="match status" value="1"/>
</dbReference>
<evidence type="ECO:0000259" key="11">
    <source>
        <dbReference type="Pfam" id="PF00694"/>
    </source>
</evidence>
<dbReference type="InterPro" id="IPR033940">
    <property type="entry name" value="IPMI_Swivel"/>
</dbReference>
<dbReference type="CDD" id="cd01577">
    <property type="entry name" value="IPMI_Swivel"/>
    <property type="match status" value="1"/>
</dbReference>
<comment type="similarity">
    <text evidence="4 10">Belongs to the LeuD family. LeuD type 1 subfamily.</text>
</comment>
<evidence type="ECO:0000256" key="6">
    <source>
        <dbReference type="ARBA" id="ARBA00022430"/>
    </source>
</evidence>
<dbReference type="NCBIfam" id="NF002458">
    <property type="entry name" value="PRK01641.1"/>
    <property type="match status" value="1"/>
</dbReference>
<dbReference type="InterPro" id="IPR015928">
    <property type="entry name" value="Aconitase/3IPM_dehydase_swvl"/>
</dbReference>
<dbReference type="NCBIfam" id="TIGR00171">
    <property type="entry name" value="leuD"/>
    <property type="match status" value="1"/>
</dbReference>
<dbReference type="InterPro" id="IPR000573">
    <property type="entry name" value="AconitaseA/IPMdHydase_ssu_swvl"/>
</dbReference>
<reference evidence="12" key="1">
    <citation type="submission" date="2020-07" db="EMBL/GenBank/DDBJ databases">
        <authorList>
            <person name="Camacho E."/>
        </authorList>
    </citation>
    <scope>NUCLEOTIDE SEQUENCE</scope>
    <source>
        <strain evidence="12">MPO218</strain>
    </source>
</reference>
<dbReference type="GO" id="GO:0009316">
    <property type="term" value="C:3-isopropylmalate dehydratase complex"/>
    <property type="evidence" value="ECO:0007669"/>
    <property type="project" value="InterPro"/>
</dbReference>
<keyword evidence="8 10" id="KW-0456">Lyase</keyword>
<comment type="catalytic activity">
    <reaction evidence="1 10">
        <text>(2R,3S)-3-isopropylmalate = (2S)-2-isopropylmalate</text>
        <dbReference type="Rhea" id="RHEA:32287"/>
        <dbReference type="ChEBI" id="CHEBI:1178"/>
        <dbReference type="ChEBI" id="CHEBI:35121"/>
        <dbReference type="EC" id="4.2.1.33"/>
    </reaction>
</comment>
<dbReference type="Proteomes" id="UP000664914">
    <property type="component" value="Chromosome"/>
</dbReference>
<dbReference type="PANTHER" id="PTHR43345">
    <property type="entry name" value="3-ISOPROPYLMALATE DEHYDRATASE SMALL SUBUNIT 2-RELATED-RELATED"/>
    <property type="match status" value="1"/>
</dbReference>
<keyword evidence="7 10" id="KW-0028">Amino-acid biosynthesis</keyword>
<dbReference type="Gene3D" id="3.20.19.10">
    <property type="entry name" value="Aconitase, domain 4"/>
    <property type="match status" value="1"/>
</dbReference>
<dbReference type="GO" id="GO:0003861">
    <property type="term" value="F:3-isopropylmalate dehydratase activity"/>
    <property type="evidence" value="ECO:0007669"/>
    <property type="project" value="UniProtKB-UniRule"/>
</dbReference>
<comment type="pathway">
    <text evidence="3 10">Amino-acid biosynthesis; L-leucine biosynthesis; L-leucine from 3-methyl-2-oxobutanoate: step 2/4.</text>
</comment>
<comment type="subunit">
    <text evidence="5 10">Heterodimer of LeuC and LeuD.</text>
</comment>
<evidence type="ECO:0000313" key="13">
    <source>
        <dbReference type="Proteomes" id="UP000664914"/>
    </source>
</evidence>
<sequence length="205" mass="22284">MQPFTRLDAIAAPLPVANVDTDKILAGRFLKTTTREGLGDKLFWALRRDPGFVLNRAPWDRAGMLIARDNFGCGSSREHAPWALLDFGISCVVAPSFADIFYNNCFKNGLLPIVLPEAEVERLLRLAADPATARMTVDLPAQTIAAGDAVIRFAIDPRRKQDLIEGIDEIAATLAHGDAIARFEARTAAAMPWVADVAEEVLAAD</sequence>
<accession>A0A975D2C2</accession>
<evidence type="ECO:0000256" key="10">
    <source>
        <dbReference type="HAMAP-Rule" id="MF_01031"/>
    </source>
</evidence>
<dbReference type="AlphaFoldDB" id="A0A975D2C2"/>
<dbReference type="FunFam" id="3.20.19.10:FF:000003">
    <property type="entry name" value="3-isopropylmalate dehydratase small subunit"/>
    <property type="match status" value="1"/>
</dbReference>
<evidence type="ECO:0000313" key="12">
    <source>
        <dbReference type="EMBL" id="QTH20921.1"/>
    </source>
</evidence>
<keyword evidence="6 10" id="KW-0432">Leucine biosynthesis</keyword>
<dbReference type="InterPro" id="IPR050075">
    <property type="entry name" value="LeuD"/>
</dbReference>
<dbReference type="RefSeq" id="WP_208632380.1">
    <property type="nucleotide sequence ID" value="NZ_CP059319.1"/>
</dbReference>
<keyword evidence="9 10" id="KW-0100">Branched-chain amino acid biosynthesis</keyword>
<evidence type="ECO:0000256" key="4">
    <source>
        <dbReference type="ARBA" id="ARBA00009845"/>
    </source>
</evidence>
<protein>
    <recommendedName>
        <fullName evidence="10">3-isopropylmalate dehydratase small subunit</fullName>
        <ecNumber evidence="10">4.2.1.33</ecNumber>
    </recommendedName>
    <alternativeName>
        <fullName evidence="10">Alpha-IPM isomerase</fullName>
        <shortName evidence="10">IPMI</shortName>
    </alternativeName>
    <alternativeName>
        <fullName evidence="10">Isopropylmalate isomerase</fullName>
    </alternativeName>
</protein>
<evidence type="ECO:0000256" key="7">
    <source>
        <dbReference type="ARBA" id="ARBA00022605"/>
    </source>
</evidence>
<evidence type="ECO:0000256" key="3">
    <source>
        <dbReference type="ARBA" id="ARBA00004729"/>
    </source>
</evidence>
<organism evidence="12 13">
    <name type="scientific">Rhizorhabdus wittichii</name>
    <dbReference type="NCBI Taxonomy" id="160791"/>
    <lineage>
        <taxon>Bacteria</taxon>
        <taxon>Pseudomonadati</taxon>
        <taxon>Pseudomonadota</taxon>
        <taxon>Alphaproteobacteria</taxon>
        <taxon>Sphingomonadales</taxon>
        <taxon>Sphingomonadaceae</taxon>
        <taxon>Rhizorhabdus</taxon>
    </lineage>
</organism>
<reference evidence="12" key="2">
    <citation type="submission" date="2021-04" db="EMBL/GenBank/DDBJ databases">
        <title>Isolation and genomic analysis of the ibuprofen-degrading bacterium Sphingomonas strain MPO218.</title>
        <authorList>
            <person name="Aulestia M."/>
            <person name="Flores A."/>
            <person name="Mangas E.L."/>
            <person name="Perez-Pulido A.J."/>
            <person name="Santero E."/>
            <person name="Camacho E.M."/>
        </authorList>
    </citation>
    <scope>NUCLEOTIDE SEQUENCE</scope>
    <source>
        <strain evidence="12">MPO218</strain>
    </source>
</reference>
<evidence type="ECO:0000256" key="5">
    <source>
        <dbReference type="ARBA" id="ARBA00011271"/>
    </source>
</evidence>
<comment type="function">
    <text evidence="2 10">Catalyzes the isomerization between 2-isopropylmalate and 3-isopropylmalate, via the formation of 2-isopropylmaleate.</text>
</comment>